<dbReference type="Gene3D" id="3.40.630.10">
    <property type="entry name" value="Zn peptidases"/>
    <property type="match status" value="1"/>
</dbReference>
<dbReference type="PANTHER" id="PTHR12053:SF3">
    <property type="entry name" value="CARBOXYPEPTIDASE Q"/>
    <property type="match status" value="1"/>
</dbReference>
<evidence type="ECO:0000256" key="14">
    <source>
        <dbReference type="ARBA" id="ARBA00023034"/>
    </source>
</evidence>
<keyword evidence="10" id="KW-0732">Signal</keyword>
<keyword evidence="9" id="KW-0479">Metal-binding</keyword>
<dbReference type="OrthoDB" id="9769665at2"/>
<sequence>MHTTPPFTLFPGSRNWKSAALAAVLFLAGLSLSGQSADSLQIRKIFDESLLRGRSYDWLNHLSNQIGGRLSGSVRAKQAVEYTKKELEALGLDRVWLQPVMVPKWVRGTSEFAYIESEPGNTNNVPICALGGSVATPVGGIKAGVVEVQGIEQLQQLDREEVEGKIVFFNRPMDASLINTFQAYGGCVDQRHGGAEAAARMGAVGVIVRSMNLRLDDYPHTGSMSYGDLPESQRIPAAAISTNGAELLSTTLKLNPGIKFFFRQYCRQMADVLSYNVIGEIRGSEFPEEIMVVGGHLDSWDLGDGSHDDGAGCVQSMEVLRLLKATGYRPKRTLRVVLFMNEENGLRGGNKYAQEALNAGEKHVFALESDAGGFTPRGFSFDCTPEAFDRIVAWKPLFEPYLIHQFIRGGSGADIGPLKPQGLVLSGLRPDSQRYFDHHHAETDTFEAINRRELELGAAAMASLVYLCDRYGLPDQPGLRK</sequence>
<evidence type="ECO:0000256" key="5">
    <source>
        <dbReference type="ARBA" id="ARBA00014116"/>
    </source>
</evidence>
<evidence type="ECO:0000259" key="21">
    <source>
        <dbReference type="Pfam" id="PF04389"/>
    </source>
</evidence>
<dbReference type="GO" id="GO:0070573">
    <property type="term" value="F:metallodipeptidase activity"/>
    <property type="evidence" value="ECO:0007669"/>
    <property type="project" value="InterPro"/>
</dbReference>
<dbReference type="SUPFAM" id="SSF53187">
    <property type="entry name" value="Zn-dependent exopeptidases"/>
    <property type="match status" value="1"/>
</dbReference>
<organism evidence="22 23">
    <name type="scientific">Robiginitalea biformata (strain ATCC BAA-864 / DSM 15991 / KCTC 12146 / HTCC2501)</name>
    <dbReference type="NCBI Taxonomy" id="313596"/>
    <lineage>
        <taxon>Bacteria</taxon>
        <taxon>Pseudomonadati</taxon>
        <taxon>Bacteroidota</taxon>
        <taxon>Flavobacteriia</taxon>
        <taxon>Flavobacteriales</taxon>
        <taxon>Flavobacteriaceae</taxon>
        <taxon>Robiginitalea</taxon>
    </lineage>
</organism>
<comment type="subcellular location">
    <subcellularLocation>
        <location evidence="1">Endoplasmic reticulum</location>
    </subcellularLocation>
    <subcellularLocation>
        <location evidence="3">Golgi apparatus</location>
    </subcellularLocation>
    <subcellularLocation>
        <location evidence="2">Lysosome</location>
    </subcellularLocation>
    <subcellularLocation>
        <location evidence="4">Secreted</location>
    </subcellularLocation>
</comment>
<proteinExistence type="predicted"/>
<dbReference type="EMBL" id="CP001712">
    <property type="protein sequence ID" value="EAR14894.1"/>
    <property type="molecule type" value="Genomic_DNA"/>
</dbReference>
<evidence type="ECO:0000256" key="16">
    <source>
        <dbReference type="ARBA" id="ARBA00023145"/>
    </source>
</evidence>
<dbReference type="InterPro" id="IPR039866">
    <property type="entry name" value="CPQ"/>
</dbReference>
<keyword evidence="7" id="KW-0121">Carboxypeptidase</keyword>
<evidence type="ECO:0000256" key="3">
    <source>
        <dbReference type="ARBA" id="ARBA00004555"/>
    </source>
</evidence>
<dbReference type="Gene3D" id="3.50.30.30">
    <property type="match status" value="1"/>
</dbReference>
<evidence type="ECO:0000256" key="1">
    <source>
        <dbReference type="ARBA" id="ARBA00004240"/>
    </source>
</evidence>
<keyword evidence="14" id="KW-0333">Golgi apparatus</keyword>
<dbReference type="RefSeq" id="WP_015754215.1">
    <property type="nucleotide sequence ID" value="NC_013222.1"/>
</dbReference>
<dbReference type="Pfam" id="PF04389">
    <property type="entry name" value="Peptidase_M28"/>
    <property type="match status" value="1"/>
</dbReference>
<evidence type="ECO:0000256" key="9">
    <source>
        <dbReference type="ARBA" id="ARBA00022723"/>
    </source>
</evidence>
<protein>
    <recommendedName>
        <fullName evidence="5">Carboxypeptidase Q</fullName>
    </recommendedName>
    <alternativeName>
        <fullName evidence="20">Plasma glutamate carboxypeptidase</fullName>
    </alternativeName>
</protein>
<dbReference type="GO" id="GO:0004180">
    <property type="term" value="F:carboxypeptidase activity"/>
    <property type="evidence" value="ECO:0007669"/>
    <property type="project" value="UniProtKB-KW"/>
</dbReference>
<gene>
    <name evidence="22" type="ordered locus">RB2501_11227</name>
</gene>
<dbReference type="KEGG" id="rbi:RB2501_11227"/>
<dbReference type="GO" id="GO:0005764">
    <property type="term" value="C:lysosome"/>
    <property type="evidence" value="ECO:0007669"/>
    <property type="project" value="UniProtKB-SubCell"/>
</dbReference>
<name>A4CMK2_ROBBH</name>
<evidence type="ECO:0000256" key="17">
    <source>
        <dbReference type="ARBA" id="ARBA00023180"/>
    </source>
</evidence>
<keyword evidence="23" id="KW-1185">Reference proteome</keyword>
<accession>A4CMK2</accession>
<evidence type="ECO:0000256" key="2">
    <source>
        <dbReference type="ARBA" id="ARBA00004371"/>
    </source>
</evidence>
<keyword evidence="11" id="KW-0378">Hydrolase</keyword>
<evidence type="ECO:0000256" key="20">
    <source>
        <dbReference type="ARBA" id="ARBA00033328"/>
    </source>
</evidence>
<evidence type="ECO:0000256" key="11">
    <source>
        <dbReference type="ARBA" id="ARBA00022801"/>
    </source>
</evidence>
<dbReference type="GO" id="GO:0005576">
    <property type="term" value="C:extracellular region"/>
    <property type="evidence" value="ECO:0007669"/>
    <property type="project" value="UniProtKB-SubCell"/>
</dbReference>
<keyword evidence="13" id="KW-0862">Zinc</keyword>
<evidence type="ECO:0000256" key="18">
    <source>
        <dbReference type="ARBA" id="ARBA00023228"/>
    </source>
</evidence>
<dbReference type="AlphaFoldDB" id="A4CMK2"/>
<keyword evidence="6" id="KW-0964">Secreted</keyword>
<evidence type="ECO:0000256" key="7">
    <source>
        <dbReference type="ARBA" id="ARBA00022645"/>
    </source>
</evidence>
<evidence type="ECO:0000256" key="4">
    <source>
        <dbReference type="ARBA" id="ARBA00004613"/>
    </source>
</evidence>
<dbReference type="GO" id="GO:0006508">
    <property type="term" value="P:proteolysis"/>
    <property type="evidence" value="ECO:0007669"/>
    <property type="project" value="UniProtKB-KW"/>
</dbReference>
<evidence type="ECO:0000256" key="15">
    <source>
        <dbReference type="ARBA" id="ARBA00023049"/>
    </source>
</evidence>
<keyword evidence="17" id="KW-0325">Glycoprotein</keyword>
<evidence type="ECO:0000256" key="12">
    <source>
        <dbReference type="ARBA" id="ARBA00022824"/>
    </source>
</evidence>
<keyword evidence="8" id="KW-0645">Protease</keyword>
<dbReference type="Proteomes" id="UP000009049">
    <property type="component" value="Chromosome"/>
</dbReference>
<dbReference type="eggNOG" id="COG2234">
    <property type="taxonomic scope" value="Bacteria"/>
</dbReference>
<keyword evidence="18" id="KW-0458">Lysosome</keyword>
<dbReference type="InterPro" id="IPR007484">
    <property type="entry name" value="Peptidase_M28"/>
</dbReference>
<dbReference type="PANTHER" id="PTHR12053">
    <property type="entry name" value="PROTEASE FAMILY M28 PLASMA GLUTAMATE CARBOXYPEPTIDASE-RELATED"/>
    <property type="match status" value="1"/>
</dbReference>
<reference evidence="22 23" key="1">
    <citation type="journal article" date="2009" name="J. Bacteriol.">
        <title>Complete genome sequence of Robiginitalea biformata HTCC2501.</title>
        <authorList>
            <person name="Oh H.M."/>
            <person name="Giovannoni S.J."/>
            <person name="Lee K."/>
            <person name="Ferriera S."/>
            <person name="Johnson J."/>
            <person name="Cho J.C."/>
        </authorList>
    </citation>
    <scope>NUCLEOTIDE SEQUENCE [LARGE SCALE GENOMIC DNA]</scope>
    <source>
        <strain evidence="23">ATCC BAA-864 / HTCC2501 / KCTC 12146</strain>
    </source>
</reference>
<keyword evidence="15" id="KW-0482">Metalloprotease</keyword>
<evidence type="ECO:0000256" key="19">
    <source>
        <dbReference type="ARBA" id="ARBA00025833"/>
    </source>
</evidence>
<keyword evidence="16" id="KW-0865">Zymogen</keyword>
<evidence type="ECO:0000256" key="13">
    <source>
        <dbReference type="ARBA" id="ARBA00022833"/>
    </source>
</evidence>
<evidence type="ECO:0000256" key="10">
    <source>
        <dbReference type="ARBA" id="ARBA00022729"/>
    </source>
</evidence>
<evidence type="ECO:0000313" key="22">
    <source>
        <dbReference type="EMBL" id="EAR14894.1"/>
    </source>
</evidence>
<evidence type="ECO:0000313" key="23">
    <source>
        <dbReference type="Proteomes" id="UP000009049"/>
    </source>
</evidence>
<evidence type="ECO:0000256" key="8">
    <source>
        <dbReference type="ARBA" id="ARBA00022670"/>
    </source>
</evidence>
<dbReference type="GO" id="GO:0046872">
    <property type="term" value="F:metal ion binding"/>
    <property type="evidence" value="ECO:0007669"/>
    <property type="project" value="UniProtKB-KW"/>
</dbReference>
<dbReference type="STRING" id="313596.RB2501_11227"/>
<keyword evidence="12" id="KW-0256">Endoplasmic reticulum</keyword>
<feature type="domain" description="Peptidase M28" evidence="21">
    <location>
        <begin position="276"/>
        <end position="462"/>
    </location>
</feature>
<dbReference type="HOGENOM" id="CLU_033697_1_1_10"/>
<evidence type="ECO:0000256" key="6">
    <source>
        <dbReference type="ARBA" id="ARBA00022525"/>
    </source>
</evidence>
<comment type="subunit">
    <text evidence="19">Homodimer. The monomeric form is inactive while the homodimer is active.</text>
</comment>